<accession>A0ABU8RL35</accession>
<dbReference type="Pfam" id="PF00990">
    <property type="entry name" value="GGDEF"/>
    <property type="match status" value="1"/>
</dbReference>
<organism evidence="6 7">
    <name type="scientific">Pseudokineococcus basanitobsidens</name>
    <dbReference type="NCBI Taxonomy" id="1926649"/>
    <lineage>
        <taxon>Bacteria</taxon>
        <taxon>Bacillati</taxon>
        <taxon>Actinomycetota</taxon>
        <taxon>Actinomycetes</taxon>
        <taxon>Kineosporiales</taxon>
        <taxon>Kineosporiaceae</taxon>
        <taxon>Pseudokineococcus</taxon>
    </lineage>
</organism>
<dbReference type="InterPro" id="IPR035965">
    <property type="entry name" value="PAS-like_dom_sf"/>
</dbReference>
<feature type="domain" description="EAL" evidence="4">
    <location>
        <begin position="456"/>
        <end position="709"/>
    </location>
</feature>
<gene>
    <name evidence="6" type="ORF">WDZ17_10435</name>
</gene>
<dbReference type="SMART" id="SM00091">
    <property type="entry name" value="PAS"/>
    <property type="match status" value="1"/>
</dbReference>
<dbReference type="NCBIfam" id="TIGR00254">
    <property type="entry name" value="GGDEF"/>
    <property type="match status" value="1"/>
</dbReference>
<dbReference type="Gene3D" id="3.30.450.20">
    <property type="entry name" value="PAS domain"/>
    <property type="match status" value="1"/>
</dbReference>
<dbReference type="CDD" id="cd01948">
    <property type="entry name" value="EAL"/>
    <property type="match status" value="1"/>
</dbReference>
<dbReference type="SUPFAM" id="SSF141868">
    <property type="entry name" value="EAL domain-like"/>
    <property type="match status" value="1"/>
</dbReference>
<dbReference type="EMBL" id="JBBIAA010000010">
    <property type="protein sequence ID" value="MEJ5945706.1"/>
    <property type="molecule type" value="Genomic_DNA"/>
</dbReference>
<evidence type="ECO:0000313" key="7">
    <source>
        <dbReference type="Proteomes" id="UP001387100"/>
    </source>
</evidence>
<dbReference type="InterPro" id="IPR035919">
    <property type="entry name" value="EAL_sf"/>
</dbReference>
<dbReference type="InterPro" id="IPR029787">
    <property type="entry name" value="Nucleotide_cyclase"/>
</dbReference>
<evidence type="ECO:0000313" key="6">
    <source>
        <dbReference type="EMBL" id="MEJ5945706.1"/>
    </source>
</evidence>
<feature type="region of interest" description="Disordered" evidence="1">
    <location>
        <begin position="712"/>
        <end position="735"/>
    </location>
</feature>
<keyword evidence="7" id="KW-1185">Reference proteome</keyword>
<keyword evidence="2" id="KW-0812">Transmembrane</keyword>
<feature type="domain" description="GGDEF" evidence="5">
    <location>
        <begin position="310"/>
        <end position="450"/>
    </location>
</feature>
<dbReference type="PANTHER" id="PTHR44757">
    <property type="entry name" value="DIGUANYLATE CYCLASE DGCP"/>
    <property type="match status" value="1"/>
</dbReference>
<feature type="transmembrane region" description="Helical" evidence="2">
    <location>
        <begin position="66"/>
        <end position="84"/>
    </location>
</feature>
<feature type="transmembrane region" description="Helical" evidence="2">
    <location>
        <begin position="32"/>
        <end position="54"/>
    </location>
</feature>
<reference evidence="6 7" key="1">
    <citation type="journal article" date="2017" name="Int. J. Syst. Evol. Microbiol.">
        <title>Pseudokineococcus basanitobsidens sp. nov., isolated from volcanic rock.</title>
        <authorList>
            <person name="Lee D.W."/>
            <person name="Park M.Y."/>
            <person name="Kim J.J."/>
            <person name="Kim B.S."/>
        </authorList>
    </citation>
    <scope>NUCLEOTIDE SEQUENCE [LARGE SCALE GENOMIC DNA]</scope>
    <source>
        <strain evidence="6 7">DSM 103726</strain>
    </source>
</reference>
<dbReference type="InterPro" id="IPR000014">
    <property type="entry name" value="PAS"/>
</dbReference>
<dbReference type="NCBIfam" id="TIGR00229">
    <property type="entry name" value="sensory_box"/>
    <property type="match status" value="1"/>
</dbReference>
<evidence type="ECO:0000259" key="3">
    <source>
        <dbReference type="PROSITE" id="PS50112"/>
    </source>
</evidence>
<feature type="compositionally biased region" description="Polar residues" evidence="1">
    <location>
        <begin position="725"/>
        <end position="735"/>
    </location>
</feature>
<dbReference type="SUPFAM" id="SSF55785">
    <property type="entry name" value="PYP-like sensor domain (PAS domain)"/>
    <property type="match status" value="1"/>
</dbReference>
<dbReference type="InterPro" id="IPR013767">
    <property type="entry name" value="PAS_fold"/>
</dbReference>
<comment type="caution">
    <text evidence="6">The sequence shown here is derived from an EMBL/GenBank/DDBJ whole genome shotgun (WGS) entry which is preliminary data.</text>
</comment>
<proteinExistence type="predicted"/>
<dbReference type="SUPFAM" id="SSF55073">
    <property type="entry name" value="Nucleotide cyclase"/>
    <property type="match status" value="1"/>
</dbReference>
<dbReference type="PROSITE" id="PS50887">
    <property type="entry name" value="GGDEF"/>
    <property type="match status" value="1"/>
</dbReference>
<dbReference type="InterPro" id="IPR043128">
    <property type="entry name" value="Rev_trsase/Diguanyl_cyclase"/>
</dbReference>
<dbReference type="CDD" id="cd00130">
    <property type="entry name" value="PAS"/>
    <property type="match status" value="1"/>
</dbReference>
<evidence type="ECO:0000259" key="5">
    <source>
        <dbReference type="PROSITE" id="PS50887"/>
    </source>
</evidence>
<dbReference type="Gene3D" id="3.20.20.450">
    <property type="entry name" value="EAL domain"/>
    <property type="match status" value="1"/>
</dbReference>
<evidence type="ECO:0000256" key="2">
    <source>
        <dbReference type="SAM" id="Phobius"/>
    </source>
</evidence>
<dbReference type="InterPro" id="IPR052155">
    <property type="entry name" value="Biofilm_reg_signaling"/>
</dbReference>
<dbReference type="SMART" id="SM00267">
    <property type="entry name" value="GGDEF"/>
    <property type="match status" value="1"/>
</dbReference>
<feature type="domain" description="PAS" evidence="3">
    <location>
        <begin position="150"/>
        <end position="205"/>
    </location>
</feature>
<keyword evidence="2" id="KW-1133">Transmembrane helix</keyword>
<evidence type="ECO:0000256" key="1">
    <source>
        <dbReference type="SAM" id="MobiDB-lite"/>
    </source>
</evidence>
<dbReference type="InterPro" id="IPR000160">
    <property type="entry name" value="GGDEF_dom"/>
</dbReference>
<dbReference type="Proteomes" id="UP001387100">
    <property type="component" value="Unassembled WGS sequence"/>
</dbReference>
<dbReference type="RefSeq" id="WP_339575090.1">
    <property type="nucleotide sequence ID" value="NZ_JBBIAA010000010.1"/>
</dbReference>
<dbReference type="SMART" id="SM00052">
    <property type="entry name" value="EAL"/>
    <property type="match status" value="1"/>
</dbReference>
<sequence length="735" mass="77419">MASSPAARPTAARPAAARPAAARRRLGAFRRLALAMAALGLLVGLVFPAFTLLLGVPPESTHTPTFRLACLGAGLALALANLVLARRVVGRRLAVLAAALQDVSRTVGERGGTDGDGRSRWAALAPDVCADADLGPTADAFSALLTALEREEHFRAAVRGTGDATVLVSADGTVTFASDAVRALTGWPPSAAVGRQLVRLVHPDDATALAGLLGGPEAGRPARCVVRVRHRRRGGEDGWVHLEVSASGGGPGQGEERGQEEVLVGRDVTERLRLERRLEHQAHHDHLTGLPNRAALLTRGGALLAQAPERPLAVLLCDLDRFKEVNDTLGHDYGDRLLQQVGPRLRGALGEDDVLARLGGDEFAVLLPGASPQEAHATGVRLREALAAAFPVDGLALDVDASIGVSHVDRAPDGLTPEEAVGALLRSADVAMYAAKERASGVEPYRRDADVHDRSRLVLLSDFRRALASEQLLLHYQPQVRVRDGRLVGLEALVRWQHPVRGLLAPAEFLPLVETTGLVEQLTDVVLDLALAQVRRWVEAGTPVPVAVTLSARSVHRADLPGRVTAALARHGVDAGLLRLEITESALVLDPGRAREVLDRLAGAGVRLSLDDVGTGYASVLSLTRLPVDELKVDRSLVSTMTTREEDAALVRSAVALGHDLGLRVVAEGVDGAETLLALERLGCDVAQGLHCGRPAAARDVTDLLRAAPPSRARADVGLPASAGPAQQPTSLLAR</sequence>
<dbReference type="PROSITE" id="PS50112">
    <property type="entry name" value="PAS"/>
    <property type="match status" value="1"/>
</dbReference>
<dbReference type="PANTHER" id="PTHR44757:SF2">
    <property type="entry name" value="BIOFILM ARCHITECTURE MAINTENANCE PROTEIN MBAA"/>
    <property type="match status" value="1"/>
</dbReference>
<dbReference type="Gene3D" id="3.30.70.270">
    <property type="match status" value="1"/>
</dbReference>
<protein>
    <submittedName>
        <fullName evidence="6">EAL domain-containing protein</fullName>
    </submittedName>
</protein>
<name>A0ABU8RL35_9ACTN</name>
<evidence type="ECO:0000259" key="4">
    <source>
        <dbReference type="PROSITE" id="PS50883"/>
    </source>
</evidence>
<dbReference type="Pfam" id="PF00563">
    <property type="entry name" value="EAL"/>
    <property type="match status" value="1"/>
</dbReference>
<dbReference type="InterPro" id="IPR001633">
    <property type="entry name" value="EAL_dom"/>
</dbReference>
<dbReference type="PROSITE" id="PS50883">
    <property type="entry name" value="EAL"/>
    <property type="match status" value="1"/>
</dbReference>
<dbReference type="Pfam" id="PF00989">
    <property type="entry name" value="PAS"/>
    <property type="match status" value="1"/>
</dbReference>
<dbReference type="CDD" id="cd01949">
    <property type="entry name" value="GGDEF"/>
    <property type="match status" value="1"/>
</dbReference>
<keyword evidence="2" id="KW-0472">Membrane</keyword>